<accession>A0ACC3ZFV8</accession>
<dbReference type="Proteomes" id="UP000805649">
    <property type="component" value="Unassembled WGS sequence"/>
</dbReference>
<evidence type="ECO:0000313" key="1">
    <source>
        <dbReference type="EMBL" id="KAL0943022.1"/>
    </source>
</evidence>
<reference evidence="1 2" key="1">
    <citation type="journal article" date="2020" name="Phytopathology">
        <title>Genome Sequence Resources of Colletotrichum truncatum, C. plurivorum, C. musicola, and C. sojae: Four Species Pathogenic to Soybean (Glycine max).</title>
        <authorList>
            <person name="Rogerio F."/>
            <person name="Boufleur T.R."/>
            <person name="Ciampi-Guillardi M."/>
            <person name="Sukno S.A."/>
            <person name="Thon M.R."/>
            <person name="Massola Junior N.S."/>
            <person name="Baroncelli R."/>
        </authorList>
    </citation>
    <scope>NUCLEOTIDE SEQUENCE [LARGE SCALE GENOMIC DNA]</scope>
    <source>
        <strain evidence="1 2">CMES1059</strain>
    </source>
</reference>
<protein>
    <submittedName>
        <fullName evidence="1">Proline dehydrogenase</fullName>
    </submittedName>
</protein>
<organism evidence="1 2">
    <name type="scientific">Colletotrichum truncatum</name>
    <name type="common">Anthracnose fungus</name>
    <name type="synonym">Colletotrichum capsici</name>
    <dbReference type="NCBI Taxonomy" id="5467"/>
    <lineage>
        <taxon>Eukaryota</taxon>
        <taxon>Fungi</taxon>
        <taxon>Dikarya</taxon>
        <taxon>Ascomycota</taxon>
        <taxon>Pezizomycotina</taxon>
        <taxon>Sordariomycetes</taxon>
        <taxon>Hypocreomycetidae</taxon>
        <taxon>Glomerellales</taxon>
        <taxon>Glomerellaceae</taxon>
        <taxon>Colletotrichum</taxon>
        <taxon>Colletotrichum truncatum species complex</taxon>
    </lineage>
</organism>
<dbReference type="EMBL" id="VUJX02000001">
    <property type="protein sequence ID" value="KAL0943022.1"/>
    <property type="molecule type" value="Genomic_DNA"/>
</dbReference>
<sequence>MIRCLAHIVRTSKDLNFILAQKQHVLEPIETQSQIVKELCPGTPVADGDNRCWAKTKPTGSAATSRRDVPRLTGDFGSEK</sequence>
<gene>
    <name evidence="1" type="ORF">CTRU02_200908</name>
</gene>
<name>A0ACC3ZFV8_COLTU</name>
<comment type="caution">
    <text evidence="1">The sequence shown here is derived from an EMBL/GenBank/DDBJ whole genome shotgun (WGS) entry which is preliminary data.</text>
</comment>
<evidence type="ECO:0000313" key="2">
    <source>
        <dbReference type="Proteomes" id="UP000805649"/>
    </source>
</evidence>
<proteinExistence type="predicted"/>
<keyword evidence="2" id="KW-1185">Reference proteome</keyword>